<name>A0A177N4R2_9GAMM</name>
<proteinExistence type="predicted"/>
<gene>
    <name evidence="1" type="ORF">A1359_13740</name>
</gene>
<accession>A0A177N4R2</accession>
<sequence>MRKRFGNNLAGRRLYSFGLPHLTLEFVAMKCEQVQMILAGLENRFQLMKINNQNGQNGIELAQLIKEVQQLAMKLPFNDPGVNQLISQMNSFSESCKNEIPDHNSRRAGKSQYF</sequence>
<organism evidence="1 2">
    <name type="scientific">Methylomonas lenta</name>
    <dbReference type="NCBI Taxonomy" id="980561"/>
    <lineage>
        <taxon>Bacteria</taxon>
        <taxon>Pseudomonadati</taxon>
        <taxon>Pseudomonadota</taxon>
        <taxon>Gammaproteobacteria</taxon>
        <taxon>Methylococcales</taxon>
        <taxon>Methylococcaceae</taxon>
        <taxon>Methylomonas</taxon>
    </lineage>
</organism>
<comment type="caution">
    <text evidence="1">The sequence shown here is derived from an EMBL/GenBank/DDBJ whole genome shotgun (WGS) entry which is preliminary data.</text>
</comment>
<dbReference type="EMBL" id="LUUI01000128">
    <property type="protein sequence ID" value="OAI12594.1"/>
    <property type="molecule type" value="Genomic_DNA"/>
</dbReference>
<reference evidence="1 2" key="1">
    <citation type="submission" date="2016-03" db="EMBL/GenBank/DDBJ databases">
        <authorList>
            <person name="Ploux O."/>
        </authorList>
    </citation>
    <scope>NUCLEOTIDE SEQUENCE [LARGE SCALE GENOMIC DNA]</scope>
    <source>
        <strain evidence="1 2">R-45370</strain>
    </source>
</reference>
<protein>
    <submittedName>
        <fullName evidence="1">Uncharacterized protein</fullName>
    </submittedName>
</protein>
<dbReference type="Proteomes" id="UP000078476">
    <property type="component" value="Unassembled WGS sequence"/>
</dbReference>
<evidence type="ECO:0000313" key="1">
    <source>
        <dbReference type="EMBL" id="OAI12594.1"/>
    </source>
</evidence>
<keyword evidence="2" id="KW-1185">Reference proteome</keyword>
<dbReference type="STRING" id="980561.A1359_13740"/>
<evidence type="ECO:0000313" key="2">
    <source>
        <dbReference type="Proteomes" id="UP000078476"/>
    </source>
</evidence>
<dbReference type="AlphaFoldDB" id="A0A177N4R2"/>